<sequence>MTNNETLKAIKNRRSIRKFKENQITKEELNAIIQSAIYAPTGHNDQPWHFTVIQNKEVLNKISEVANESMKNSEIGWISKLGSKNRPLFYNAPTVVIVSGKEGAYSPLTDCSAAIQNMLIAAESLNIGSLWNGLVSYFFENKEEAKILNLKEGYKPYYAVALGYKDCEQPVAPERNEDVFTYIL</sequence>
<dbReference type="InterPro" id="IPR000415">
    <property type="entry name" value="Nitroreductase-like"/>
</dbReference>
<gene>
    <name evidence="7" type="ORF">G3M99_06550</name>
</gene>
<evidence type="ECO:0000256" key="2">
    <source>
        <dbReference type="ARBA" id="ARBA00007118"/>
    </source>
</evidence>
<keyword evidence="4" id="KW-0288">FMN</keyword>
<organism evidence="7 8">
    <name type="scientific">Clostridium senegalense</name>
    <dbReference type="NCBI Taxonomy" id="1465809"/>
    <lineage>
        <taxon>Bacteria</taxon>
        <taxon>Bacillati</taxon>
        <taxon>Bacillota</taxon>
        <taxon>Clostridia</taxon>
        <taxon>Eubacteriales</taxon>
        <taxon>Clostridiaceae</taxon>
        <taxon>Clostridium</taxon>
    </lineage>
</organism>
<evidence type="ECO:0000313" key="7">
    <source>
        <dbReference type="EMBL" id="NEU04525.1"/>
    </source>
</evidence>
<dbReference type="Proteomes" id="UP000481872">
    <property type="component" value="Unassembled WGS sequence"/>
</dbReference>
<protein>
    <submittedName>
        <fullName evidence="7">Nitroreductase family protein</fullName>
    </submittedName>
</protein>
<comment type="cofactor">
    <cofactor evidence="1">
        <name>FMN</name>
        <dbReference type="ChEBI" id="CHEBI:58210"/>
    </cofactor>
</comment>
<evidence type="ECO:0000256" key="3">
    <source>
        <dbReference type="ARBA" id="ARBA00022630"/>
    </source>
</evidence>
<accession>A0A6M0H186</accession>
<dbReference type="PANTHER" id="PTHR43673">
    <property type="entry name" value="NAD(P)H NITROREDUCTASE YDGI-RELATED"/>
    <property type="match status" value="1"/>
</dbReference>
<dbReference type="EMBL" id="JAAGPU010000009">
    <property type="protein sequence ID" value="NEU04525.1"/>
    <property type="molecule type" value="Genomic_DNA"/>
</dbReference>
<dbReference type="RefSeq" id="WP_061996124.1">
    <property type="nucleotide sequence ID" value="NZ_JAAGPU010000009.1"/>
</dbReference>
<reference evidence="7 8" key="1">
    <citation type="submission" date="2020-02" db="EMBL/GenBank/DDBJ databases">
        <title>Genome assembly of a novel Clostridium senegalense strain.</title>
        <authorList>
            <person name="Gupta T.B."/>
            <person name="Jauregui R."/>
            <person name="Maclean P."/>
            <person name="Nawarathana A."/>
            <person name="Brightwell G."/>
        </authorList>
    </citation>
    <scope>NUCLEOTIDE SEQUENCE [LARGE SCALE GENOMIC DNA]</scope>
    <source>
        <strain evidence="7 8">AGRFS4</strain>
    </source>
</reference>
<comment type="caution">
    <text evidence="7">The sequence shown here is derived from an EMBL/GenBank/DDBJ whole genome shotgun (WGS) entry which is preliminary data.</text>
</comment>
<comment type="similarity">
    <text evidence="2">Belongs to the nitroreductase family.</text>
</comment>
<dbReference type="Pfam" id="PF00881">
    <property type="entry name" value="Nitroreductase"/>
    <property type="match status" value="1"/>
</dbReference>
<keyword evidence="5" id="KW-0560">Oxidoreductase</keyword>
<feature type="domain" description="Nitroreductase" evidence="6">
    <location>
        <begin position="10"/>
        <end position="164"/>
    </location>
</feature>
<name>A0A6M0H186_9CLOT</name>
<dbReference type="SUPFAM" id="SSF55469">
    <property type="entry name" value="FMN-dependent nitroreductase-like"/>
    <property type="match status" value="1"/>
</dbReference>
<evidence type="ECO:0000313" key="8">
    <source>
        <dbReference type="Proteomes" id="UP000481872"/>
    </source>
</evidence>
<dbReference type="PANTHER" id="PTHR43673:SF2">
    <property type="entry name" value="NITROREDUCTASE"/>
    <property type="match status" value="1"/>
</dbReference>
<dbReference type="AlphaFoldDB" id="A0A6M0H186"/>
<evidence type="ECO:0000259" key="6">
    <source>
        <dbReference type="Pfam" id="PF00881"/>
    </source>
</evidence>
<evidence type="ECO:0000256" key="5">
    <source>
        <dbReference type="ARBA" id="ARBA00023002"/>
    </source>
</evidence>
<dbReference type="Gene3D" id="3.40.109.10">
    <property type="entry name" value="NADH Oxidase"/>
    <property type="match status" value="1"/>
</dbReference>
<evidence type="ECO:0000256" key="1">
    <source>
        <dbReference type="ARBA" id="ARBA00001917"/>
    </source>
</evidence>
<evidence type="ECO:0000256" key="4">
    <source>
        <dbReference type="ARBA" id="ARBA00022643"/>
    </source>
</evidence>
<dbReference type="InterPro" id="IPR029479">
    <property type="entry name" value="Nitroreductase"/>
</dbReference>
<keyword evidence="3" id="KW-0285">Flavoprotein</keyword>
<keyword evidence="8" id="KW-1185">Reference proteome</keyword>
<dbReference type="GO" id="GO:0016491">
    <property type="term" value="F:oxidoreductase activity"/>
    <property type="evidence" value="ECO:0007669"/>
    <property type="project" value="UniProtKB-KW"/>
</dbReference>
<proteinExistence type="inferred from homology"/>